<dbReference type="SUPFAM" id="SSF52172">
    <property type="entry name" value="CheY-like"/>
    <property type="match status" value="1"/>
</dbReference>
<dbReference type="InterPro" id="IPR036388">
    <property type="entry name" value="WH-like_DNA-bd_sf"/>
</dbReference>
<dbReference type="RefSeq" id="WP_194118902.1">
    <property type="nucleotide sequence ID" value="NZ_JACYGY010000001.1"/>
</dbReference>
<evidence type="ECO:0000259" key="8">
    <source>
        <dbReference type="PROSITE" id="PS50110"/>
    </source>
</evidence>
<dbReference type="PROSITE" id="PS50043">
    <property type="entry name" value="HTH_LUXR_2"/>
    <property type="match status" value="1"/>
</dbReference>
<comment type="caution">
    <text evidence="9">The sequence shown here is derived from an EMBL/GenBank/DDBJ whole genome shotgun (WGS) entry which is preliminary data.</text>
</comment>
<dbReference type="Proteomes" id="UP000634134">
    <property type="component" value="Unassembled WGS sequence"/>
</dbReference>
<feature type="domain" description="Response regulatory" evidence="8">
    <location>
        <begin position="4"/>
        <end position="121"/>
    </location>
</feature>
<dbReference type="CDD" id="cd06170">
    <property type="entry name" value="LuxR_C_like"/>
    <property type="match status" value="1"/>
</dbReference>
<keyword evidence="5" id="KW-0804">Transcription</keyword>
<dbReference type="InterPro" id="IPR001789">
    <property type="entry name" value="Sig_transdc_resp-reg_receiver"/>
</dbReference>
<reference evidence="10" key="1">
    <citation type="submission" date="2023-07" db="EMBL/GenBank/DDBJ databases">
        <title>Dyadobacter sp. nov 'subterranea' isolated from contaminted grondwater.</title>
        <authorList>
            <person name="Szabo I."/>
            <person name="Al-Omari J."/>
            <person name="Szerdahelyi S.G."/>
            <person name="Rado J."/>
        </authorList>
    </citation>
    <scope>NUCLEOTIDE SEQUENCE [LARGE SCALE GENOMIC DNA]</scope>
    <source>
        <strain evidence="10">UP-52</strain>
    </source>
</reference>
<evidence type="ECO:0000313" key="10">
    <source>
        <dbReference type="Proteomes" id="UP000634134"/>
    </source>
</evidence>
<dbReference type="SMART" id="SM00421">
    <property type="entry name" value="HTH_LUXR"/>
    <property type="match status" value="1"/>
</dbReference>
<dbReference type="PANTHER" id="PTHR43214">
    <property type="entry name" value="TWO-COMPONENT RESPONSE REGULATOR"/>
    <property type="match status" value="1"/>
</dbReference>
<sequence>MINTILIADDHCLSRIALNLLVKDIFGNTCVVDFAENGKQVLDKLSSCQFNMLITDLNMPETDCMGMLCKALELVRDLKILVVSVYNESIYAQRCLKVGAYGYLCKNESDDDFKNAIRTVGAGRRYYSFRQNDLFINSFLDGFSDNPFHKLSAREFEVALLLLKGHGAIEVANVMDISPSTASTYRARVFNKLKVKNLMELNHLSSRFGIADDFA</sequence>
<name>A0ABR9W539_9BACT</name>
<protein>
    <submittedName>
        <fullName evidence="9">Response regulator transcription factor</fullName>
    </submittedName>
</protein>
<accession>A0ABR9W539</accession>
<keyword evidence="2" id="KW-0902">Two-component regulatory system</keyword>
<evidence type="ECO:0000256" key="3">
    <source>
        <dbReference type="ARBA" id="ARBA00023015"/>
    </source>
</evidence>
<dbReference type="PANTHER" id="PTHR43214:SF3">
    <property type="entry name" value="RESPONSE REGULATOR UVRY"/>
    <property type="match status" value="1"/>
</dbReference>
<evidence type="ECO:0000256" key="4">
    <source>
        <dbReference type="ARBA" id="ARBA00023125"/>
    </source>
</evidence>
<dbReference type="Pfam" id="PF00072">
    <property type="entry name" value="Response_reg"/>
    <property type="match status" value="1"/>
</dbReference>
<dbReference type="CDD" id="cd17535">
    <property type="entry name" value="REC_NarL-like"/>
    <property type="match status" value="1"/>
</dbReference>
<evidence type="ECO:0000256" key="6">
    <source>
        <dbReference type="PROSITE-ProRule" id="PRU00169"/>
    </source>
</evidence>
<gene>
    <name evidence="9" type="ORF">IEE83_01645</name>
</gene>
<dbReference type="InterPro" id="IPR039420">
    <property type="entry name" value="WalR-like"/>
</dbReference>
<feature type="domain" description="HTH luxR-type" evidence="7">
    <location>
        <begin position="144"/>
        <end position="209"/>
    </location>
</feature>
<keyword evidence="1 6" id="KW-0597">Phosphoprotein</keyword>
<dbReference type="InterPro" id="IPR011006">
    <property type="entry name" value="CheY-like_superfamily"/>
</dbReference>
<keyword evidence="4" id="KW-0238">DNA-binding</keyword>
<evidence type="ECO:0000259" key="7">
    <source>
        <dbReference type="PROSITE" id="PS50043"/>
    </source>
</evidence>
<dbReference type="Gene3D" id="1.10.10.10">
    <property type="entry name" value="Winged helix-like DNA-binding domain superfamily/Winged helix DNA-binding domain"/>
    <property type="match status" value="1"/>
</dbReference>
<dbReference type="Pfam" id="PF00196">
    <property type="entry name" value="GerE"/>
    <property type="match status" value="1"/>
</dbReference>
<dbReference type="PRINTS" id="PR00038">
    <property type="entry name" value="HTHLUXR"/>
</dbReference>
<evidence type="ECO:0000256" key="1">
    <source>
        <dbReference type="ARBA" id="ARBA00022553"/>
    </source>
</evidence>
<evidence type="ECO:0000256" key="2">
    <source>
        <dbReference type="ARBA" id="ARBA00023012"/>
    </source>
</evidence>
<keyword evidence="3" id="KW-0805">Transcription regulation</keyword>
<dbReference type="SUPFAM" id="SSF46894">
    <property type="entry name" value="C-terminal effector domain of the bipartite response regulators"/>
    <property type="match status" value="1"/>
</dbReference>
<dbReference type="SMART" id="SM00448">
    <property type="entry name" value="REC"/>
    <property type="match status" value="1"/>
</dbReference>
<proteinExistence type="predicted"/>
<dbReference type="Gene3D" id="3.40.50.2300">
    <property type="match status" value="1"/>
</dbReference>
<dbReference type="EMBL" id="JACYGY010000001">
    <property type="protein sequence ID" value="MBE9460574.1"/>
    <property type="molecule type" value="Genomic_DNA"/>
</dbReference>
<dbReference type="InterPro" id="IPR000792">
    <property type="entry name" value="Tscrpt_reg_LuxR_C"/>
</dbReference>
<feature type="modified residue" description="4-aspartylphosphate" evidence="6">
    <location>
        <position position="56"/>
    </location>
</feature>
<dbReference type="InterPro" id="IPR058245">
    <property type="entry name" value="NreC/VraR/RcsB-like_REC"/>
</dbReference>
<dbReference type="PROSITE" id="PS50110">
    <property type="entry name" value="RESPONSE_REGULATORY"/>
    <property type="match status" value="1"/>
</dbReference>
<evidence type="ECO:0000256" key="5">
    <source>
        <dbReference type="ARBA" id="ARBA00023163"/>
    </source>
</evidence>
<evidence type="ECO:0000313" key="9">
    <source>
        <dbReference type="EMBL" id="MBE9460574.1"/>
    </source>
</evidence>
<keyword evidence="10" id="KW-1185">Reference proteome</keyword>
<organism evidence="9 10">
    <name type="scientific">Dyadobacter subterraneus</name>
    <dbReference type="NCBI Taxonomy" id="2773304"/>
    <lineage>
        <taxon>Bacteria</taxon>
        <taxon>Pseudomonadati</taxon>
        <taxon>Bacteroidota</taxon>
        <taxon>Cytophagia</taxon>
        <taxon>Cytophagales</taxon>
        <taxon>Spirosomataceae</taxon>
        <taxon>Dyadobacter</taxon>
    </lineage>
</organism>
<dbReference type="InterPro" id="IPR016032">
    <property type="entry name" value="Sig_transdc_resp-reg_C-effctor"/>
</dbReference>